<dbReference type="GO" id="GO:0005770">
    <property type="term" value="C:late endosome"/>
    <property type="evidence" value="ECO:0007669"/>
    <property type="project" value="UniProtKB-SubCell"/>
</dbReference>
<accession>A0A653BXF3</accession>
<organism evidence="11 12">
    <name type="scientific">Callosobruchus maculatus</name>
    <name type="common">Southern cowpea weevil</name>
    <name type="synonym">Pulse bruchid</name>
    <dbReference type="NCBI Taxonomy" id="64391"/>
    <lineage>
        <taxon>Eukaryota</taxon>
        <taxon>Metazoa</taxon>
        <taxon>Ecdysozoa</taxon>
        <taxon>Arthropoda</taxon>
        <taxon>Hexapoda</taxon>
        <taxon>Insecta</taxon>
        <taxon>Pterygota</taxon>
        <taxon>Neoptera</taxon>
        <taxon>Endopterygota</taxon>
        <taxon>Coleoptera</taxon>
        <taxon>Polyphaga</taxon>
        <taxon>Cucujiformia</taxon>
        <taxon>Chrysomeloidea</taxon>
        <taxon>Chrysomelidae</taxon>
        <taxon>Bruchinae</taxon>
        <taxon>Bruchini</taxon>
        <taxon>Callosobruchus</taxon>
    </lineage>
</organism>
<evidence type="ECO:0000256" key="2">
    <source>
        <dbReference type="ARBA" id="ARBA00004603"/>
    </source>
</evidence>
<dbReference type="Gene3D" id="2.60.40.150">
    <property type="entry name" value="C2 domain"/>
    <property type="match status" value="2"/>
</dbReference>
<dbReference type="PROSITE" id="PS50004">
    <property type="entry name" value="C2"/>
    <property type="match status" value="2"/>
</dbReference>
<dbReference type="GO" id="GO:0099503">
    <property type="term" value="C:secretory vesicle"/>
    <property type="evidence" value="ECO:0007669"/>
    <property type="project" value="TreeGrafter"/>
</dbReference>
<evidence type="ECO:0000256" key="4">
    <source>
        <dbReference type="ARBA" id="ARBA00022483"/>
    </source>
</evidence>
<dbReference type="PROSITE" id="PS51258">
    <property type="entry name" value="MHD1"/>
    <property type="match status" value="1"/>
</dbReference>
<dbReference type="OrthoDB" id="7976202at2759"/>
<evidence type="ECO:0000256" key="1">
    <source>
        <dbReference type="ARBA" id="ARBA00004496"/>
    </source>
</evidence>
<comment type="similarity">
    <text evidence="3">Belongs to the unc-13 family.</text>
</comment>
<comment type="subcellular location">
    <subcellularLocation>
        <location evidence="1">Cytoplasm</location>
    </subcellularLocation>
    <subcellularLocation>
        <location evidence="2">Late endosome</location>
    </subcellularLocation>
</comment>
<proteinExistence type="inferred from homology"/>
<dbReference type="GO" id="GO:0006887">
    <property type="term" value="P:exocytosis"/>
    <property type="evidence" value="ECO:0007669"/>
    <property type="project" value="UniProtKB-KW"/>
</dbReference>
<dbReference type="PANTHER" id="PTHR45999">
    <property type="entry name" value="UNC-13-4A, ISOFORM B"/>
    <property type="match status" value="1"/>
</dbReference>
<dbReference type="InterPro" id="IPR052095">
    <property type="entry name" value="UNC-13_domain"/>
</dbReference>
<evidence type="ECO:0000259" key="9">
    <source>
        <dbReference type="PROSITE" id="PS51258"/>
    </source>
</evidence>
<keyword evidence="4" id="KW-0268">Exocytosis</keyword>
<dbReference type="InterPro" id="IPR035892">
    <property type="entry name" value="C2_domain_sf"/>
</dbReference>
<evidence type="ECO:0000256" key="6">
    <source>
        <dbReference type="ARBA" id="ARBA00022753"/>
    </source>
</evidence>
<keyword evidence="5" id="KW-0963">Cytoplasm</keyword>
<evidence type="ECO:0000256" key="7">
    <source>
        <dbReference type="SAM" id="MobiDB-lite"/>
    </source>
</evidence>
<dbReference type="EMBL" id="CAACVG010006219">
    <property type="protein sequence ID" value="VEN39976.1"/>
    <property type="molecule type" value="Genomic_DNA"/>
</dbReference>
<feature type="region of interest" description="Disordered" evidence="7">
    <location>
        <begin position="321"/>
        <end position="351"/>
    </location>
</feature>
<keyword evidence="12" id="KW-1185">Reference proteome</keyword>
<evidence type="ECO:0000259" key="8">
    <source>
        <dbReference type="PROSITE" id="PS50004"/>
    </source>
</evidence>
<gene>
    <name evidence="11" type="ORF">CALMAC_LOCUS4309</name>
</gene>
<dbReference type="SMART" id="SM00239">
    <property type="entry name" value="C2"/>
    <property type="match status" value="2"/>
</dbReference>
<evidence type="ECO:0000313" key="12">
    <source>
        <dbReference type="Proteomes" id="UP000410492"/>
    </source>
</evidence>
<dbReference type="InterPro" id="IPR000008">
    <property type="entry name" value="C2_dom"/>
</dbReference>
<dbReference type="CDD" id="cd04009">
    <property type="entry name" value="C2B_Munc13-like"/>
    <property type="match status" value="1"/>
</dbReference>
<dbReference type="InterPro" id="IPR014770">
    <property type="entry name" value="Munc13_1"/>
</dbReference>
<dbReference type="SUPFAM" id="SSF49562">
    <property type="entry name" value="C2 domain (Calcium/lipid-binding domain, CaLB)"/>
    <property type="match status" value="2"/>
</dbReference>
<evidence type="ECO:0000256" key="5">
    <source>
        <dbReference type="ARBA" id="ARBA00022490"/>
    </source>
</evidence>
<evidence type="ECO:0008006" key="13">
    <source>
        <dbReference type="Google" id="ProtNLM"/>
    </source>
</evidence>
<keyword evidence="6" id="KW-0967">Endosome</keyword>
<feature type="region of interest" description="Disordered" evidence="7">
    <location>
        <begin position="24"/>
        <end position="71"/>
    </location>
</feature>
<feature type="domain" description="MHD2" evidence="10">
    <location>
        <begin position="1004"/>
        <end position="1115"/>
    </location>
</feature>
<reference evidence="11 12" key="1">
    <citation type="submission" date="2019-01" db="EMBL/GenBank/DDBJ databases">
        <authorList>
            <person name="Sayadi A."/>
        </authorList>
    </citation>
    <scope>NUCLEOTIDE SEQUENCE [LARGE SCALE GENOMIC DNA]</scope>
</reference>
<feature type="region of interest" description="Disordered" evidence="7">
    <location>
        <begin position="93"/>
        <end position="123"/>
    </location>
</feature>
<dbReference type="Pfam" id="PF00168">
    <property type="entry name" value="C2"/>
    <property type="match status" value="4"/>
</dbReference>
<evidence type="ECO:0000256" key="3">
    <source>
        <dbReference type="ARBA" id="ARBA00005823"/>
    </source>
</evidence>
<dbReference type="PROSITE" id="PS51259">
    <property type="entry name" value="MHD2"/>
    <property type="match status" value="1"/>
</dbReference>
<dbReference type="CDD" id="cd08676">
    <property type="entry name" value="C2A_Munc13-like"/>
    <property type="match status" value="1"/>
</dbReference>
<protein>
    <recommendedName>
        <fullName evidence="13">BAI1-associated protein 3</fullName>
    </recommendedName>
</protein>
<sequence length="1303" mass="146446">MSFFNSLSEYVSNSVAGLSLSPKRFSLSRSDTPETPVVTVAAAGGPGGPPASASASRSNSGDSNCTPGFPKVLPAPGATALATRRRSTMECLGAPAAPPMRRHSFRKASPAGGPRTSLGSPALPQKSQNFCCRRLSWPEIDHQVRSGVQEIDGGYFESFTALAWKQENQRQEVMKQAEQYAAEPPLPESELGITPIDYSQPQSEKDKLYVEMLYTIANAVGAPAPGGQYAHYKEDLYLYGQRAFGIPGDRHYRMMHTAGEEQPPIVVLSVIVIEAEGLEAKDANGFSDPYCMLGIQPTMPAPTSPQPGTPSRTLSDACCPTSGGGTGTGGGTTGAGTAANELGSGGNHDKLRKHHSFKLSFKRKEGRVREQRDSLGGGQLPAKFIRATSVKSHTLNPKWNEKFRFDIDDINSDSLHLDIWDHDDESSVLEAVSKLNEVRGVRGLGRFFKQVCQSARQSSQDDFLGCVTIPLQDIPSTGLEGWFKLEARSQRSTVQGRIRLKMWLSTRENRGVNDDDNWTELTQHENLYAAFIDHELKNWGRESWTWGGDLPGPALTILHQHAVQGDLSDLQAALARFVAASRVYLKRPLDPRWMLQLLTDIETAWMTYTLTREEEMWLAEKFTAMQERWLQQLRHHRQLFPALHPPSLVRLEYILRCLAYMSNMKAFWKCCPFNKEIRGDIVATLRRGTPEWFGSLKASVMPMQGEYDASFVDFCSEVYVQLKHALSHYHPLFEGTNGIPYFSVVFKQIDKLMSDEVIAFLNQNEYPDPSYDRLIFSVYLEVKDLATFSQNLPVGGDHRLLLPKCHEWFEPSVSCWLSVCKGKALQRVRTAVELQKPCTGDDRMVKHSSSAVDTVAIFCQLRDFWRLLQWPKAHSVPLLGQLLDCVCSAALLYADITYQALMETGYFDRLGPFKLCDEMCIAANNLEYVYKFVSLLENYFDFVTLETIASEQHFAALTAQLDSTLSQFQVRVMDILKRVGPQMQEALRKAMFHVAWSPDTLPTPRAVEPLFDYLFHHLCQLNAALLPQNFQKVLSEVWEYTLAELNHQMDGTTSSEEMPAMFHERLHAALELMVEFFHAEGQGLSTEVMQSGGYFQIEQRLQYHRTDTEMLIEMFYAQRLLEQLNTTSGPYGSLAVRAYFNHDSLCVEVLHARDIIPLDPNGFSDPFVIIELLPHRIFPHCNEQQTNVHKKTLHPIFDECFEFSVTLEQCRADGAMIAFTVMDHDVLTANDFAGEAFLALGTIPGVADVGSCIDNFHGLKPVELVLMQQHKKNHPILQILESRSGDRQATEFVKRQKQRFANK</sequence>
<feature type="domain" description="C2" evidence="8">
    <location>
        <begin position="1126"/>
        <end position="1253"/>
    </location>
</feature>
<dbReference type="InterPro" id="IPR014772">
    <property type="entry name" value="Munc13_dom-2"/>
</dbReference>
<feature type="compositionally biased region" description="Low complexity" evidence="7">
    <location>
        <begin position="50"/>
        <end position="63"/>
    </location>
</feature>
<feature type="domain" description="C2" evidence="8">
    <location>
        <begin position="246"/>
        <end position="483"/>
    </location>
</feature>
<evidence type="ECO:0000313" key="11">
    <source>
        <dbReference type="EMBL" id="VEN39976.1"/>
    </source>
</evidence>
<feature type="compositionally biased region" description="Gly residues" evidence="7">
    <location>
        <begin position="322"/>
        <end position="334"/>
    </location>
</feature>
<dbReference type="PANTHER" id="PTHR45999:SF4">
    <property type="entry name" value="UNC-13-4A, ISOFORM B"/>
    <property type="match status" value="1"/>
</dbReference>
<feature type="domain" description="MHD1" evidence="9">
    <location>
        <begin position="776"/>
        <end position="897"/>
    </location>
</feature>
<name>A0A653BXF3_CALMS</name>
<dbReference type="Gene3D" id="1.10.357.50">
    <property type="match status" value="1"/>
</dbReference>
<dbReference type="Proteomes" id="UP000410492">
    <property type="component" value="Unassembled WGS sequence"/>
</dbReference>
<evidence type="ECO:0000259" key="10">
    <source>
        <dbReference type="PROSITE" id="PS51259"/>
    </source>
</evidence>